<dbReference type="GO" id="GO:0046872">
    <property type="term" value="F:metal ion binding"/>
    <property type="evidence" value="ECO:0007669"/>
    <property type="project" value="UniProtKB-KW"/>
</dbReference>
<evidence type="ECO:0000256" key="7">
    <source>
        <dbReference type="ARBA" id="ARBA00023157"/>
    </source>
</evidence>
<evidence type="ECO:0000256" key="1">
    <source>
        <dbReference type="ARBA" id="ARBA00009580"/>
    </source>
</evidence>
<name>A0AAV4AWK0_9GAST</name>
<dbReference type="SMART" id="SM00194">
    <property type="entry name" value="PTPc"/>
    <property type="match status" value="2"/>
</dbReference>
<dbReference type="Gene3D" id="3.90.190.10">
    <property type="entry name" value="Protein tyrosine phosphatase superfamily"/>
    <property type="match status" value="2"/>
</dbReference>
<dbReference type="InterPro" id="IPR000387">
    <property type="entry name" value="Tyr_Pase_dom"/>
</dbReference>
<dbReference type="InterPro" id="IPR029021">
    <property type="entry name" value="Prot-tyrosine_phosphatase-like"/>
</dbReference>
<dbReference type="GO" id="GO:0008045">
    <property type="term" value="P:motor neuron axon guidance"/>
    <property type="evidence" value="ECO:0007669"/>
    <property type="project" value="TreeGrafter"/>
</dbReference>
<feature type="domain" description="Tyrosine-protein phosphatase" evidence="11">
    <location>
        <begin position="1110"/>
        <end position="1385"/>
    </location>
</feature>
<dbReference type="Pfam" id="PF22633">
    <property type="entry name" value="F5_F8_type_C_2"/>
    <property type="match status" value="1"/>
</dbReference>
<dbReference type="SUPFAM" id="SSF52799">
    <property type="entry name" value="(Phosphotyrosine protein) phosphatases II"/>
    <property type="match status" value="2"/>
</dbReference>
<keyword evidence="5" id="KW-0106">Calcium</keyword>
<dbReference type="CDD" id="cd00055">
    <property type="entry name" value="EGF_Lam"/>
    <property type="match status" value="1"/>
</dbReference>
<dbReference type="Gene3D" id="2.170.300.10">
    <property type="entry name" value="Tie2 ligand-binding domain superfamily"/>
    <property type="match status" value="2"/>
</dbReference>
<feature type="compositionally biased region" description="Polar residues" evidence="9">
    <location>
        <begin position="1142"/>
        <end position="1155"/>
    </location>
</feature>
<feature type="domain" description="Tyrosine specific protein phosphatases" evidence="12">
    <location>
        <begin position="1305"/>
        <end position="1376"/>
    </location>
</feature>
<evidence type="ECO:0000256" key="4">
    <source>
        <dbReference type="ARBA" id="ARBA00022801"/>
    </source>
</evidence>
<keyword evidence="13" id="KW-0675">Receptor</keyword>
<dbReference type="InterPro" id="IPR009030">
    <property type="entry name" value="Growth_fac_rcpt_cys_sf"/>
</dbReference>
<evidence type="ECO:0000256" key="10">
    <source>
        <dbReference type="SAM" id="Phobius"/>
    </source>
</evidence>
<evidence type="ECO:0000256" key="3">
    <source>
        <dbReference type="ARBA" id="ARBA00022723"/>
    </source>
</evidence>
<dbReference type="SMART" id="SM00181">
    <property type="entry name" value="EGF"/>
    <property type="match status" value="7"/>
</dbReference>
<dbReference type="InterPro" id="IPR006585">
    <property type="entry name" value="FTP1"/>
</dbReference>
<dbReference type="EMBL" id="BLXT01004211">
    <property type="protein sequence ID" value="GFO10764.1"/>
    <property type="molecule type" value="Genomic_DNA"/>
</dbReference>
<dbReference type="CDD" id="cd00047">
    <property type="entry name" value="PTPc"/>
    <property type="match status" value="1"/>
</dbReference>
<dbReference type="SMART" id="SM00404">
    <property type="entry name" value="PTPc_motif"/>
    <property type="match status" value="2"/>
</dbReference>
<comment type="catalytic activity">
    <reaction evidence="8">
        <text>O-phospho-L-tyrosyl-[protein] + H2O = L-tyrosyl-[protein] + phosphate</text>
        <dbReference type="Rhea" id="RHEA:10684"/>
        <dbReference type="Rhea" id="RHEA-COMP:10136"/>
        <dbReference type="Rhea" id="RHEA-COMP:20101"/>
        <dbReference type="ChEBI" id="CHEBI:15377"/>
        <dbReference type="ChEBI" id="CHEBI:43474"/>
        <dbReference type="ChEBI" id="CHEBI:46858"/>
        <dbReference type="ChEBI" id="CHEBI:61978"/>
        <dbReference type="EC" id="3.1.3.48"/>
    </reaction>
</comment>
<comment type="similarity">
    <text evidence="1">Belongs to the protein-tyrosine phosphatase family.</text>
</comment>
<sequence length="1397" mass="154952">MVIVTQQSKSARVKCPGEAPECFTDGWFGTECQYQCHCDLGVACHHTTGACPSGCDQGWFGPACQYVRSEYKRTLYTSLLADDDAKTCIKRNRQSIRVRLTTLHPLSWVRLGFKDVYTASPSDINLTYQTRKVKTGGKVCPNVRRARVDEKTLDVSCFTPDVVKTLIIQGPGVGSLCSLYISGGRNVALKQPTNQSSVLGISVASNAVDGNDGTQNVSKPTYQTSQKTCAITESSTDEWWTVVFGQPVDIYQIRLYNRPDCCEKNLRKFSLHAIDSKSNTVLSHTDTKRRALRMYTVVPENKTTTPVKEIVIKARNAPVQLTLCEVMVLGDTVCQLGTFGRDCERVCNCADDQDACLVATGGCPSGCAPGYIGEDCWKKCDLGTFGENCRENCSSRCLNSDCDHVTGQCKRCLPGYMGESCEQECDIGTFGENCRENCSSRCLNSDCDHVTGQCNKCFPGYMGESCEQECAKGYYGHGCSTLCNRHCSGDDNDCNPVNGSCSISCDPGYLPFPKCNHACPRTTFGLNCSRKCSVNCLNRECDHVTGRCDQCKPGYVAPLCIEACPQGTYGFDCKQTCSLHCAGINRSCDHVTGRCEQGCEAGYNPLTNCEKECSVGTYGQDCRHRCSSRCANNDCDHTTGLCRDCVPGFVGTLCSKECASRTYGKNCLKKCSVNCLDRLCHHVTGVCHGCAQGQTGDFCAIPFTQPQGTGSGGTNLHLAIAGGAAFLVIVLLVIIIIVFIRRGRRQPKPRDAQPCLEAEPKSRAAGASVTVNVSTSVVCQGGHAVYSSAATTEKENVYSNLPPTNTAVAVQDLRTYLHDHTADSFFKDQFVSIGMVNDSEPQTQGLTEDNRKRNRYKNIVPYDHSRVVLKRDDEKDETDYFNASFVKGFTNDQTFIASQAPNDLTLHDFVRMIWEQKVERIVMLTNLVEMGKVKCTMYWPARTEDTFGDITIKLVSTTVFAEYTIRNLTFSKPGEPSRDVTQFHFTAWPDKFVPDSPWGLVDFQQRVMALLGSGPILVHCSAGVGRTGTFIGLCHLLQEAQTTGKMDFLSTLWRLRQDRMHMVQTVDQYIFLHWAALVGHMTAGTCTQAFAIPEMLQALYRSDENSKTGYQKEYETLKSVCEGYEIKYDQPEGEGENEGGNSSDTQSNSSKQTNRCSDILPKQAHRAKLKCEKQTCGSYINAVLVPSLTRTRQDILTQLPLPSTVTDFWRLVTQYNIGLVVALQEESTRFDETVGQFLPPSDTEVLKDELFEIKSKQLEERPLWREVDVTVHTNKRKSSTESRIDHHNVKCLVCKNTRSDPELVFDLLEKVKSCRPINRPRTVYMCRNGAEYSGLLCVQSILLDRLKTDHCLAVPLVVGAIKAVRPQVIPTVDQYKCLYDVLKLTHYSNEKCEYANV</sequence>
<comment type="caution">
    <text evidence="13">The sequence shown here is derived from an EMBL/GenBank/DDBJ whole genome shotgun (WGS) entry which is preliminary data.</text>
</comment>
<evidence type="ECO:0000259" key="12">
    <source>
        <dbReference type="PROSITE" id="PS50056"/>
    </source>
</evidence>
<evidence type="ECO:0000256" key="2">
    <source>
        <dbReference type="ARBA" id="ARBA00013064"/>
    </source>
</evidence>
<dbReference type="SMART" id="SM00180">
    <property type="entry name" value="EGF_Lam"/>
    <property type="match status" value="3"/>
</dbReference>
<protein>
    <recommendedName>
        <fullName evidence="2">protein-tyrosine-phosphatase</fullName>
        <ecNumber evidence="2">3.1.3.48</ecNumber>
    </recommendedName>
</protein>
<accession>A0AAV4AWK0</accession>
<keyword evidence="7" id="KW-1015">Disulfide bond</keyword>
<reference evidence="13 14" key="1">
    <citation type="journal article" date="2021" name="Elife">
        <title>Chloroplast acquisition without the gene transfer in kleptoplastic sea slugs, Plakobranchus ocellatus.</title>
        <authorList>
            <person name="Maeda T."/>
            <person name="Takahashi S."/>
            <person name="Yoshida T."/>
            <person name="Shimamura S."/>
            <person name="Takaki Y."/>
            <person name="Nagai Y."/>
            <person name="Toyoda A."/>
            <person name="Suzuki Y."/>
            <person name="Arimoto A."/>
            <person name="Ishii H."/>
            <person name="Satoh N."/>
            <person name="Nishiyama T."/>
            <person name="Hasebe M."/>
            <person name="Maruyama T."/>
            <person name="Minagawa J."/>
            <person name="Obokata J."/>
            <person name="Shigenobu S."/>
        </authorList>
    </citation>
    <scope>NUCLEOTIDE SEQUENCE [LARGE SCALE GENOMIC DNA]</scope>
</reference>
<evidence type="ECO:0000256" key="9">
    <source>
        <dbReference type="SAM" id="MobiDB-lite"/>
    </source>
</evidence>
<dbReference type="InterPro" id="IPR000742">
    <property type="entry name" value="EGF"/>
</dbReference>
<dbReference type="PROSITE" id="PS50056">
    <property type="entry name" value="TYR_PHOSPHATASE_2"/>
    <property type="match status" value="2"/>
</dbReference>
<dbReference type="SUPFAM" id="SSF49785">
    <property type="entry name" value="Galactose-binding domain-like"/>
    <property type="match status" value="1"/>
</dbReference>
<keyword evidence="10" id="KW-1133">Transmembrane helix</keyword>
<evidence type="ECO:0000313" key="13">
    <source>
        <dbReference type="EMBL" id="GFO10764.1"/>
    </source>
</evidence>
<feature type="region of interest" description="Disordered" evidence="9">
    <location>
        <begin position="1129"/>
        <end position="1155"/>
    </location>
</feature>
<keyword evidence="14" id="KW-1185">Reference proteome</keyword>
<dbReference type="Pfam" id="PF00102">
    <property type="entry name" value="Y_phosphatase"/>
    <property type="match status" value="2"/>
</dbReference>
<dbReference type="InterPro" id="IPR016130">
    <property type="entry name" value="Tyr_Pase_AS"/>
</dbReference>
<dbReference type="Proteomes" id="UP000735302">
    <property type="component" value="Unassembled WGS sequence"/>
</dbReference>
<feature type="transmembrane region" description="Helical" evidence="10">
    <location>
        <begin position="716"/>
        <end position="740"/>
    </location>
</feature>
<evidence type="ECO:0000256" key="6">
    <source>
        <dbReference type="ARBA" id="ARBA00022912"/>
    </source>
</evidence>
<dbReference type="PROSITE" id="PS00383">
    <property type="entry name" value="TYR_PHOSPHATASE_1"/>
    <property type="match status" value="1"/>
</dbReference>
<keyword evidence="10" id="KW-0812">Transmembrane</keyword>
<evidence type="ECO:0000313" key="14">
    <source>
        <dbReference type="Proteomes" id="UP000735302"/>
    </source>
</evidence>
<dbReference type="EC" id="3.1.3.48" evidence="2"/>
<feature type="domain" description="Tyrosine-protein phosphatase" evidence="11">
    <location>
        <begin position="826"/>
        <end position="1079"/>
    </location>
</feature>
<dbReference type="GO" id="GO:0004725">
    <property type="term" value="F:protein tyrosine phosphatase activity"/>
    <property type="evidence" value="ECO:0007669"/>
    <property type="project" value="UniProtKB-EC"/>
</dbReference>
<evidence type="ECO:0000259" key="11">
    <source>
        <dbReference type="PROSITE" id="PS50055"/>
    </source>
</evidence>
<dbReference type="SUPFAM" id="SSF57184">
    <property type="entry name" value="Growth factor receptor domain"/>
    <property type="match status" value="2"/>
</dbReference>
<dbReference type="SMART" id="SM00607">
    <property type="entry name" value="FTP"/>
    <property type="match status" value="1"/>
</dbReference>
<dbReference type="InterPro" id="IPR000242">
    <property type="entry name" value="PTP_cat"/>
</dbReference>
<dbReference type="InterPro" id="IPR002049">
    <property type="entry name" value="LE_dom"/>
</dbReference>
<keyword evidence="10" id="KW-0472">Membrane</keyword>
<feature type="domain" description="Tyrosine specific protein phosphatases" evidence="12">
    <location>
        <begin position="1001"/>
        <end position="1070"/>
    </location>
</feature>
<dbReference type="InterPro" id="IPR003595">
    <property type="entry name" value="Tyr_Pase_cat"/>
</dbReference>
<keyword evidence="6" id="KW-0904">Protein phosphatase</keyword>
<organism evidence="13 14">
    <name type="scientific">Plakobranchus ocellatus</name>
    <dbReference type="NCBI Taxonomy" id="259542"/>
    <lineage>
        <taxon>Eukaryota</taxon>
        <taxon>Metazoa</taxon>
        <taxon>Spiralia</taxon>
        <taxon>Lophotrochozoa</taxon>
        <taxon>Mollusca</taxon>
        <taxon>Gastropoda</taxon>
        <taxon>Heterobranchia</taxon>
        <taxon>Euthyneura</taxon>
        <taxon>Panpulmonata</taxon>
        <taxon>Sacoglossa</taxon>
        <taxon>Placobranchoidea</taxon>
        <taxon>Plakobranchidae</taxon>
        <taxon>Plakobranchus</taxon>
    </lineage>
</organism>
<dbReference type="PRINTS" id="PR00700">
    <property type="entry name" value="PRTYPHPHTASE"/>
</dbReference>
<dbReference type="PANTHER" id="PTHR19134:SF562">
    <property type="entry name" value="PROTEIN-TYROSINE-PHOSPHATASE"/>
    <property type="match status" value="1"/>
</dbReference>
<dbReference type="FunFam" id="3.90.190.10:FF:000102">
    <property type="entry name" value="Receptor-type tyrosine-protein phosphatase"/>
    <property type="match status" value="1"/>
</dbReference>
<dbReference type="PANTHER" id="PTHR19134">
    <property type="entry name" value="RECEPTOR-TYPE TYROSINE-PROTEIN PHOSPHATASE"/>
    <property type="match status" value="1"/>
</dbReference>
<dbReference type="InterPro" id="IPR008979">
    <property type="entry name" value="Galactose-bd-like_sf"/>
</dbReference>
<dbReference type="InterPro" id="IPR050348">
    <property type="entry name" value="Protein-Tyr_Phosphatase"/>
</dbReference>
<dbReference type="PROSITE" id="PS50055">
    <property type="entry name" value="TYR_PHOSPHATASE_PTP"/>
    <property type="match status" value="2"/>
</dbReference>
<proteinExistence type="inferred from homology"/>
<keyword evidence="3" id="KW-0479">Metal-binding</keyword>
<evidence type="ECO:0000256" key="8">
    <source>
        <dbReference type="ARBA" id="ARBA00051722"/>
    </source>
</evidence>
<gene>
    <name evidence="13" type="ORF">PoB_003726900</name>
</gene>
<dbReference type="Gene3D" id="2.60.120.260">
    <property type="entry name" value="Galactose-binding domain-like"/>
    <property type="match status" value="1"/>
</dbReference>
<evidence type="ECO:0000256" key="5">
    <source>
        <dbReference type="ARBA" id="ARBA00022837"/>
    </source>
</evidence>
<keyword evidence="4" id="KW-0378">Hydrolase</keyword>